<proteinExistence type="predicted"/>
<dbReference type="AlphaFoldDB" id="A0A1J9QVP1"/>
<protein>
    <submittedName>
        <fullName evidence="2">Uncharacterized protein</fullName>
    </submittedName>
</protein>
<organism evidence="2 3">
    <name type="scientific">Blastomyces percursus</name>
    <dbReference type="NCBI Taxonomy" id="1658174"/>
    <lineage>
        <taxon>Eukaryota</taxon>
        <taxon>Fungi</taxon>
        <taxon>Dikarya</taxon>
        <taxon>Ascomycota</taxon>
        <taxon>Pezizomycotina</taxon>
        <taxon>Eurotiomycetes</taxon>
        <taxon>Eurotiomycetidae</taxon>
        <taxon>Onygenales</taxon>
        <taxon>Ajellomycetaceae</taxon>
        <taxon>Blastomyces</taxon>
    </lineage>
</organism>
<reference evidence="2 3" key="1">
    <citation type="submission" date="2015-08" db="EMBL/GenBank/DDBJ databases">
        <title>Emmonsia species relationships and genome sequence.</title>
        <authorList>
            <person name="Cuomo C.A."/>
            <person name="Schwartz I.S."/>
            <person name="Kenyon C."/>
            <person name="De Hoog G.S."/>
            <person name="Govender N.P."/>
            <person name="Botha A."/>
            <person name="Moreno L."/>
            <person name="De Vries M."/>
            <person name="Munoz J.F."/>
            <person name="Stielow J.B."/>
        </authorList>
    </citation>
    <scope>NUCLEOTIDE SEQUENCE [LARGE SCALE GENOMIC DNA]</scope>
    <source>
        <strain evidence="2 3">EI222</strain>
    </source>
</reference>
<sequence>MAHKESRGSDTIDLCIGTKPLSNNTQVSANGLFGPMIRRQTKSTRTDSQLPPEIINFPNFPFSDPTLKIPHNPHSKYQNGVASRPAYQTVGRGKTKEYYNETHQPTTHQLNRFSATCKLLKENLQVLRQNKSSTRQRKLTARENLEKISKLSSSVFALYSFLVTVSEIGQKSYLELIPKLRNWWRSVEHPERLLETVKDICELEGIEYVM</sequence>
<keyword evidence="1" id="KW-0175">Coiled coil</keyword>
<evidence type="ECO:0000313" key="3">
    <source>
        <dbReference type="Proteomes" id="UP000242791"/>
    </source>
</evidence>
<dbReference type="Proteomes" id="UP000242791">
    <property type="component" value="Unassembled WGS sequence"/>
</dbReference>
<gene>
    <name evidence="2" type="ORF">ACJ73_04345</name>
</gene>
<comment type="caution">
    <text evidence="2">The sequence shown here is derived from an EMBL/GenBank/DDBJ whole genome shotgun (WGS) entry which is preliminary data.</text>
</comment>
<accession>A0A1J9QVP1</accession>
<dbReference type="VEuPathDB" id="FungiDB:ACJ73_04345"/>
<evidence type="ECO:0000256" key="1">
    <source>
        <dbReference type="SAM" id="Coils"/>
    </source>
</evidence>
<evidence type="ECO:0000313" key="2">
    <source>
        <dbReference type="EMBL" id="OJD24299.1"/>
    </source>
</evidence>
<feature type="coiled-coil region" evidence="1">
    <location>
        <begin position="110"/>
        <end position="137"/>
    </location>
</feature>
<dbReference type="EMBL" id="LGTZ01000592">
    <property type="protein sequence ID" value="OJD24299.1"/>
    <property type="molecule type" value="Genomic_DNA"/>
</dbReference>
<name>A0A1J9QVP1_9EURO</name>
<keyword evidence="3" id="KW-1185">Reference proteome</keyword>
<dbReference type="OrthoDB" id="4246716at2759"/>